<sequence>LAQRSSEAAKEIKTLISSSSDQVESGVALVNRTGEALTDIVERVSNIAVLIGEIATGAQEQSVGLGEINVGINELDKVTQQNAAMVEEANAAAVTMKQEAGNLQSLVARFRLKGSGPVLTSPRSPSAPTYTPDRPSSATMVAPKRAVNDSGWQDF</sequence>
<organism evidence="6 7">
    <name type="scientific">Rhodovulum kholense</name>
    <dbReference type="NCBI Taxonomy" id="453584"/>
    <lineage>
        <taxon>Bacteria</taxon>
        <taxon>Pseudomonadati</taxon>
        <taxon>Pseudomonadota</taxon>
        <taxon>Alphaproteobacteria</taxon>
        <taxon>Rhodobacterales</taxon>
        <taxon>Paracoccaceae</taxon>
        <taxon>Rhodovulum</taxon>
    </lineage>
</organism>
<evidence type="ECO:0000256" key="2">
    <source>
        <dbReference type="ARBA" id="ARBA00029447"/>
    </source>
</evidence>
<evidence type="ECO:0000313" key="6">
    <source>
        <dbReference type="EMBL" id="PTW51701.1"/>
    </source>
</evidence>
<feature type="domain" description="Methyl-accepting transducer" evidence="5">
    <location>
        <begin position="1"/>
        <end position="97"/>
    </location>
</feature>
<name>A0A8E2VMA1_9RHOB</name>
<dbReference type="PROSITE" id="PS50111">
    <property type="entry name" value="CHEMOTAXIS_TRANSDUC_2"/>
    <property type="match status" value="1"/>
</dbReference>
<dbReference type="GO" id="GO:0006935">
    <property type="term" value="P:chemotaxis"/>
    <property type="evidence" value="ECO:0007669"/>
    <property type="project" value="UniProtKB-KW"/>
</dbReference>
<dbReference type="GO" id="GO:0007165">
    <property type="term" value="P:signal transduction"/>
    <property type="evidence" value="ECO:0007669"/>
    <property type="project" value="UniProtKB-KW"/>
</dbReference>
<dbReference type="PANTHER" id="PTHR43531:SF11">
    <property type="entry name" value="METHYL-ACCEPTING CHEMOTAXIS PROTEIN 3"/>
    <property type="match status" value="1"/>
</dbReference>
<dbReference type="Pfam" id="PF00015">
    <property type="entry name" value="MCPsignal"/>
    <property type="match status" value="1"/>
</dbReference>
<dbReference type="EMBL" id="QAYC01000001">
    <property type="protein sequence ID" value="PTW51701.1"/>
    <property type="molecule type" value="Genomic_DNA"/>
</dbReference>
<evidence type="ECO:0000256" key="4">
    <source>
        <dbReference type="SAM" id="MobiDB-lite"/>
    </source>
</evidence>
<protein>
    <submittedName>
        <fullName evidence="6">Methyl-accepting chemotaxis protein (MCP) signaling protein</fullName>
    </submittedName>
</protein>
<feature type="non-terminal residue" evidence="6">
    <location>
        <position position="1"/>
    </location>
</feature>
<proteinExistence type="inferred from homology"/>
<dbReference type="PANTHER" id="PTHR43531">
    <property type="entry name" value="PROTEIN ICFG"/>
    <property type="match status" value="1"/>
</dbReference>
<keyword evidence="1" id="KW-0145">Chemotaxis</keyword>
<keyword evidence="7" id="KW-1185">Reference proteome</keyword>
<evidence type="ECO:0000256" key="3">
    <source>
        <dbReference type="PROSITE-ProRule" id="PRU00284"/>
    </source>
</evidence>
<evidence type="ECO:0000256" key="1">
    <source>
        <dbReference type="ARBA" id="ARBA00022500"/>
    </source>
</evidence>
<feature type="region of interest" description="Disordered" evidence="4">
    <location>
        <begin position="115"/>
        <end position="155"/>
    </location>
</feature>
<dbReference type="Gene3D" id="1.10.287.950">
    <property type="entry name" value="Methyl-accepting chemotaxis protein"/>
    <property type="match status" value="1"/>
</dbReference>
<evidence type="ECO:0000259" key="5">
    <source>
        <dbReference type="PROSITE" id="PS50111"/>
    </source>
</evidence>
<accession>A0A8E2VMA1</accession>
<keyword evidence="3" id="KW-0807">Transducer</keyword>
<dbReference type="Proteomes" id="UP000244037">
    <property type="component" value="Unassembled WGS sequence"/>
</dbReference>
<dbReference type="SUPFAM" id="SSF58104">
    <property type="entry name" value="Methyl-accepting chemotaxis protein (MCP) signaling domain"/>
    <property type="match status" value="1"/>
</dbReference>
<feature type="compositionally biased region" description="Polar residues" evidence="4">
    <location>
        <begin position="121"/>
        <end position="139"/>
    </location>
</feature>
<comment type="caution">
    <text evidence="6">The sequence shown here is derived from an EMBL/GenBank/DDBJ whole genome shotgun (WGS) entry which is preliminary data.</text>
</comment>
<dbReference type="InterPro" id="IPR004089">
    <property type="entry name" value="MCPsignal_dom"/>
</dbReference>
<reference evidence="6 7" key="1">
    <citation type="submission" date="2018-04" db="EMBL/GenBank/DDBJ databases">
        <title>Genomic Encyclopedia of Archaeal and Bacterial Type Strains, Phase II (KMG-II): from individual species to whole genera.</title>
        <authorList>
            <person name="Goeker M."/>
        </authorList>
    </citation>
    <scope>NUCLEOTIDE SEQUENCE [LARGE SCALE GENOMIC DNA]</scope>
    <source>
        <strain evidence="6 7">DSM 19783</strain>
    </source>
</reference>
<dbReference type="InterPro" id="IPR051310">
    <property type="entry name" value="MCP_chemotaxis"/>
</dbReference>
<evidence type="ECO:0000313" key="7">
    <source>
        <dbReference type="Proteomes" id="UP000244037"/>
    </source>
</evidence>
<dbReference type="GO" id="GO:0016020">
    <property type="term" value="C:membrane"/>
    <property type="evidence" value="ECO:0007669"/>
    <property type="project" value="InterPro"/>
</dbReference>
<gene>
    <name evidence="6" type="ORF">C8N38_1011</name>
</gene>
<dbReference type="RefSeq" id="WP_245895461.1">
    <property type="nucleotide sequence ID" value="NZ_QAYC01000001.1"/>
</dbReference>
<dbReference type="AlphaFoldDB" id="A0A8E2VMA1"/>
<comment type="similarity">
    <text evidence="2">Belongs to the methyl-accepting chemotaxis (MCP) protein family.</text>
</comment>